<dbReference type="InterPro" id="IPR020518">
    <property type="entry name" value="Tscrpt_reg_PrtN"/>
</dbReference>
<dbReference type="RefSeq" id="WP_248010278.1">
    <property type="nucleotide sequence ID" value="NZ_JAJHVV010000013.1"/>
</dbReference>
<gene>
    <name evidence="1" type="ORF">KP803_18120</name>
</gene>
<evidence type="ECO:0000313" key="1">
    <source>
        <dbReference type="EMBL" id="MCK6265197.1"/>
    </source>
</evidence>
<keyword evidence="2" id="KW-1185">Reference proteome</keyword>
<dbReference type="EMBL" id="JAJHVV010000013">
    <property type="protein sequence ID" value="MCK6265197.1"/>
    <property type="molecule type" value="Genomic_DNA"/>
</dbReference>
<organism evidence="1 2">
    <name type="scientific">Vibrio amylolyticus</name>
    <dbReference type="NCBI Taxonomy" id="2847292"/>
    <lineage>
        <taxon>Bacteria</taxon>
        <taxon>Pseudomonadati</taxon>
        <taxon>Pseudomonadota</taxon>
        <taxon>Gammaproteobacteria</taxon>
        <taxon>Vibrionales</taxon>
        <taxon>Vibrionaceae</taxon>
        <taxon>Vibrio</taxon>
    </lineage>
</organism>
<comment type="caution">
    <text evidence="1">The sequence shown here is derived from an EMBL/GenBank/DDBJ whole genome shotgun (WGS) entry which is preliminary data.</text>
</comment>
<accession>A0A9X1XKY4</accession>
<name>A0A9X1XKY4_9VIBR</name>
<proteinExistence type="predicted"/>
<sequence>MKARVSTYDTLLQEHGKLLIPLADLCSLYLGVSYRVARRHYNEGKLRLPIIAMGEGQKAPLFVHLEDLAKYIDANRSKC</sequence>
<dbReference type="AlphaFoldDB" id="A0A9X1XKY4"/>
<dbReference type="Pfam" id="PF11112">
    <property type="entry name" value="PyocinActivator"/>
    <property type="match status" value="1"/>
</dbReference>
<dbReference type="GO" id="GO:0006355">
    <property type="term" value="P:regulation of DNA-templated transcription"/>
    <property type="evidence" value="ECO:0007669"/>
    <property type="project" value="InterPro"/>
</dbReference>
<dbReference type="Proteomes" id="UP001139559">
    <property type="component" value="Unassembled WGS sequence"/>
</dbReference>
<protein>
    <submittedName>
        <fullName evidence="1">Pyocin activator PrtN family protein</fullName>
    </submittedName>
</protein>
<evidence type="ECO:0000313" key="2">
    <source>
        <dbReference type="Proteomes" id="UP001139559"/>
    </source>
</evidence>
<reference evidence="1" key="1">
    <citation type="submission" date="2021-11" db="EMBL/GenBank/DDBJ databases">
        <title>Vibrio ZSDE26 sp. nov. and Vibrio ZSDZ34 sp. nov., isolated from coastal seawater in Qingdao.</title>
        <authorList>
            <person name="Zhang P."/>
        </authorList>
    </citation>
    <scope>NUCLEOTIDE SEQUENCE</scope>
    <source>
        <strain evidence="1">ZSDE26</strain>
    </source>
</reference>